<dbReference type="Pfam" id="PF13181">
    <property type="entry name" value="TPR_8"/>
    <property type="match status" value="2"/>
</dbReference>
<feature type="repeat" description="TPR" evidence="1">
    <location>
        <begin position="303"/>
        <end position="336"/>
    </location>
</feature>
<dbReference type="PANTHER" id="PTHR12558:SF13">
    <property type="entry name" value="CELL DIVISION CYCLE PROTEIN 27 HOMOLOG"/>
    <property type="match status" value="1"/>
</dbReference>
<name>A0A4Q9Z184_9FLAO</name>
<dbReference type="InterPro" id="IPR011990">
    <property type="entry name" value="TPR-like_helical_dom_sf"/>
</dbReference>
<sequence length="466" mass="55359">MHLDHDEEDYNLSLSKFESMLKTNKVFFFDSEEFEEIILHYLDMGKATLAKKALKLGLEQHPKSTGLKLVQVEMLVYDDKLDQAEKLLNELYAIEPTNEEIFIQKANIYSKRDQHDKAVEFLQTALKYTEDHADVYNLMGMEYLFMDNLELAKESFIKCLEEDIEDQSALYNVVYCFEFLDQNAEAIEYLKKYIDRNPYSEIAWHQSGRLYYGLKEYEMAATSFELASYIDEEFIGAYMERGKALERLKKYQEAIESYKRTIELDDPTSYALLRIGKCYEKLGNKVEALKYFNKTVHEDPLLDKGWIAITDYYVRQKNFQKALYYVNKALAIDDQNRLYWKRFATINKAMNLLEEAEFGYRKAVEFGDYQLDTWLFWVDIMKDLGEFNNAILTLLQAAEYFPEEYEVEYRLAGFYFMLNEEEKAKFHLSNGLRLNYKHHTIITDLFPSVWERKSVQDYISKHQKPE</sequence>
<feature type="repeat" description="TPR" evidence="1">
    <location>
        <begin position="133"/>
        <end position="166"/>
    </location>
</feature>
<dbReference type="RefSeq" id="WP_131475726.1">
    <property type="nucleotide sequence ID" value="NZ_SJPE01000005.1"/>
</dbReference>
<reference evidence="2 3" key="1">
    <citation type="submission" date="2019-02" db="EMBL/GenBank/DDBJ databases">
        <title>Flavobacterium sp. RD-2-33 isolated from forest soil.</title>
        <authorList>
            <person name="Chaudhary D.K."/>
        </authorList>
    </citation>
    <scope>NUCLEOTIDE SEQUENCE [LARGE SCALE GENOMIC DNA]</scope>
    <source>
        <strain evidence="2 3">RD-2-33</strain>
    </source>
</reference>
<proteinExistence type="predicted"/>
<dbReference type="Pfam" id="PF14559">
    <property type="entry name" value="TPR_19"/>
    <property type="match status" value="1"/>
</dbReference>
<dbReference type="PANTHER" id="PTHR12558">
    <property type="entry name" value="CELL DIVISION CYCLE 16,23,27"/>
    <property type="match status" value="1"/>
</dbReference>
<evidence type="ECO:0000256" key="1">
    <source>
        <dbReference type="PROSITE-ProRule" id="PRU00339"/>
    </source>
</evidence>
<dbReference type="InterPro" id="IPR019734">
    <property type="entry name" value="TPR_rpt"/>
</dbReference>
<organism evidence="2 3">
    <name type="scientific">Flavobacterium silvisoli</name>
    <dbReference type="NCBI Taxonomy" id="2529433"/>
    <lineage>
        <taxon>Bacteria</taxon>
        <taxon>Pseudomonadati</taxon>
        <taxon>Bacteroidota</taxon>
        <taxon>Flavobacteriia</taxon>
        <taxon>Flavobacteriales</taxon>
        <taxon>Flavobacteriaceae</taxon>
        <taxon>Flavobacterium</taxon>
    </lineage>
</organism>
<keyword evidence="3" id="KW-1185">Reference proteome</keyword>
<dbReference type="Proteomes" id="UP000293300">
    <property type="component" value="Unassembled WGS sequence"/>
</dbReference>
<keyword evidence="1" id="KW-0802">TPR repeat</keyword>
<evidence type="ECO:0000313" key="2">
    <source>
        <dbReference type="EMBL" id="TBX69997.1"/>
    </source>
</evidence>
<dbReference type="SUPFAM" id="SSF48452">
    <property type="entry name" value="TPR-like"/>
    <property type="match status" value="2"/>
</dbReference>
<dbReference type="EMBL" id="SJPE01000005">
    <property type="protein sequence ID" value="TBX69997.1"/>
    <property type="molecule type" value="Genomic_DNA"/>
</dbReference>
<comment type="caution">
    <text evidence="2">The sequence shown here is derived from an EMBL/GenBank/DDBJ whole genome shotgun (WGS) entry which is preliminary data.</text>
</comment>
<protein>
    <submittedName>
        <fullName evidence="2">Tetratricopeptide repeat protein</fullName>
    </submittedName>
</protein>
<evidence type="ECO:0000313" key="3">
    <source>
        <dbReference type="Proteomes" id="UP000293300"/>
    </source>
</evidence>
<feature type="repeat" description="TPR" evidence="1">
    <location>
        <begin position="99"/>
        <end position="132"/>
    </location>
</feature>
<dbReference type="SMART" id="SM00028">
    <property type="entry name" value="TPR"/>
    <property type="match status" value="10"/>
</dbReference>
<feature type="repeat" description="TPR" evidence="1">
    <location>
        <begin position="235"/>
        <end position="268"/>
    </location>
</feature>
<dbReference type="Gene3D" id="1.25.40.10">
    <property type="entry name" value="Tetratricopeptide repeat domain"/>
    <property type="match status" value="3"/>
</dbReference>
<dbReference type="PROSITE" id="PS50005">
    <property type="entry name" value="TPR"/>
    <property type="match status" value="5"/>
</dbReference>
<accession>A0A4Q9Z184</accession>
<dbReference type="SUPFAM" id="SSF81901">
    <property type="entry name" value="HCP-like"/>
    <property type="match status" value="1"/>
</dbReference>
<gene>
    <name evidence="2" type="ORF">EZL74_06160</name>
</gene>
<dbReference type="AlphaFoldDB" id="A0A4Q9Z184"/>
<dbReference type="Pfam" id="PF13432">
    <property type="entry name" value="TPR_16"/>
    <property type="match status" value="1"/>
</dbReference>
<dbReference type="OrthoDB" id="9803982at2"/>
<feature type="repeat" description="TPR" evidence="1">
    <location>
        <begin position="269"/>
        <end position="302"/>
    </location>
</feature>